<evidence type="ECO:0000256" key="2">
    <source>
        <dbReference type="ARBA" id="ARBA00022692"/>
    </source>
</evidence>
<evidence type="ECO:0000259" key="6">
    <source>
        <dbReference type="Pfam" id="PF00916"/>
    </source>
</evidence>
<feature type="transmembrane region" description="Helical" evidence="5">
    <location>
        <begin position="68"/>
        <end position="85"/>
    </location>
</feature>
<organism evidence="7 8">
    <name type="scientific">Pseudarcicella hirudinis</name>
    <dbReference type="NCBI Taxonomy" id="1079859"/>
    <lineage>
        <taxon>Bacteria</taxon>
        <taxon>Pseudomonadati</taxon>
        <taxon>Bacteroidota</taxon>
        <taxon>Cytophagia</taxon>
        <taxon>Cytophagales</taxon>
        <taxon>Flectobacillaceae</taxon>
        <taxon>Pseudarcicella</taxon>
    </lineage>
</organism>
<dbReference type="InterPro" id="IPR011547">
    <property type="entry name" value="SLC26A/SulP_dom"/>
</dbReference>
<feature type="transmembrane region" description="Helical" evidence="5">
    <location>
        <begin position="123"/>
        <end position="141"/>
    </location>
</feature>
<dbReference type="OrthoDB" id="9769739at2"/>
<feature type="transmembrane region" description="Helical" evidence="5">
    <location>
        <begin position="46"/>
        <end position="63"/>
    </location>
</feature>
<dbReference type="AlphaFoldDB" id="A0A1I5W7J6"/>
<gene>
    <name evidence="7" type="ORF">SAMN04515674_11129</name>
</gene>
<dbReference type="Pfam" id="PF00916">
    <property type="entry name" value="Sulfate_transp"/>
    <property type="match status" value="1"/>
</dbReference>
<evidence type="ECO:0000313" key="8">
    <source>
        <dbReference type="Proteomes" id="UP000199306"/>
    </source>
</evidence>
<feature type="transmembrane region" description="Helical" evidence="5">
    <location>
        <begin position="369"/>
        <end position="386"/>
    </location>
</feature>
<evidence type="ECO:0000256" key="5">
    <source>
        <dbReference type="SAM" id="Phobius"/>
    </source>
</evidence>
<dbReference type="PANTHER" id="PTHR11814">
    <property type="entry name" value="SULFATE TRANSPORTER"/>
    <property type="match status" value="1"/>
</dbReference>
<evidence type="ECO:0000256" key="4">
    <source>
        <dbReference type="ARBA" id="ARBA00023136"/>
    </source>
</evidence>
<name>A0A1I5W7J6_9BACT</name>
<keyword evidence="2 5" id="KW-0812">Transmembrane</keyword>
<dbReference type="Proteomes" id="UP000199306">
    <property type="component" value="Unassembled WGS sequence"/>
</dbReference>
<keyword evidence="8" id="KW-1185">Reference proteome</keyword>
<proteinExistence type="predicted"/>
<protein>
    <submittedName>
        <fullName evidence="7">Sulfate permease, MFS superfamily</fullName>
    </submittedName>
</protein>
<keyword evidence="3 5" id="KW-1133">Transmembrane helix</keyword>
<feature type="transmembrane region" description="Helical" evidence="5">
    <location>
        <begin position="406"/>
        <end position="434"/>
    </location>
</feature>
<evidence type="ECO:0000256" key="3">
    <source>
        <dbReference type="ARBA" id="ARBA00022989"/>
    </source>
</evidence>
<feature type="domain" description="SLC26A/SulP transporter" evidence="6">
    <location>
        <begin position="18"/>
        <end position="392"/>
    </location>
</feature>
<accession>A0A1I5W7J6</accession>
<feature type="transmembrane region" description="Helical" evidence="5">
    <location>
        <begin position="21"/>
        <end position="40"/>
    </location>
</feature>
<dbReference type="GO" id="GO:0016020">
    <property type="term" value="C:membrane"/>
    <property type="evidence" value="ECO:0007669"/>
    <property type="project" value="UniProtKB-SubCell"/>
</dbReference>
<dbReference type="EMBL" id="FOXH01000011">
    <property type="protein sequence ID" value="SFQ15719.1"/>
    <property type="molecule type" value="Genomic_DNA"/>
</dbReference>
<dbReference type="InterPro" id="IPR001902">
    <property type="entry name" value="SLC26A/SulP_fam"/>
</dbReference>
<feature type="transmembrane region" description="Helical" evidence="5">
    <location>
        <begin position="174"/>
        <end position="196"/>
    </location>
</feature>
<sequence length="536" mass="58174">MSANRYYSIKHYQQSLLSSDWKSGISVYLVAVPLCLGIALASGAPLLAGLLSGIVAGIVISLLSGSEVSVSGPAAGLTVIVAGAIKDIGNYQGFLVAVVVAGVLQILLGKLKAGRFSAYFPESVIKGMLVAIGIVICLKQIPHALGDDQDFEGEFEFEQVADHQNTISEIIRSFISFNTAAVLISIACLVLLILWDRASKKNIGFFKAFPASLAAVVLGVCINEFFGMFKPEYFLGNSPAHMVSIPSFQHIGDISSLLSLPDFSFLTDSRVISVAITLAVVASLESLLSLEAGDSIDPLKRYSSPDKELVAQGVGNVLAGMIGGLPVTSVVVRTSANVYSGAKTRMSSLVHGMLLLISLLFLGKYLNHIPLASLAAVLLMIGYKLANPKVFLKVYKEGYDQYVPFIITILVIVFKDLLFGIFVGTFVGLLFVVFTNFQSVISVVREGRHVLVKFNKDVSFLNKPRIKQILMDLKEGDEVFFDGSRANFIDHDIYNLLYEFKNNSGIKGISVEFKKVHRRIEGDINVYQPDTNESKH</sequence>
<dbReference type="GO" id="GO:0055085">
    <property type="term" value="P:transmembrane transport"/>
    <property type="evidence" value="ECO:0007669"/>
    <property type="project" value="InterPro"/>
</dbReference>
<feature type="transmembrane region" description="Helical" evidence="5">
    <location>
        <begin position="91"/>
        <end position="111"/>
    </location>
</feature>
<dbReference type="STRING" id="1079859.SAMN04515674_11129"/>
<comment type="subcellular location">
    <subcellularLocation>
        <location evidence="1">Membrane</location>
        <topology evidence="1">Multi-pass membrane protein</topology>
    </subcellularLocation>
</comment>
<keyword evidence="4 5" id="KW-0472">Membrane</keyword>
<evidence type="ECO:0000256" key="1">
    <source>
        <dbReference type="ARBA" id="ARBA00004141"/>
    </source>
</evidence>
<dbReference type="RefSeq" id="WP_092018422.1">
    <property type="nucleotide sequence ID" value="NZ_FOXH01000011.1"/>
</dbReference>
<feature type="transmembrane region" description="Helical" evidence="5">
    <location>
        <begin position="309"/>
        <end position="332"/>
    </location>
</feature>
<feature type="transmembrane region" description="Helical" evidence="5">
    <location>
        <begin position="208"/>
        <end position="229"/>
    </location>
</feature>
<reference evidence="7 8" key="1">
    <citation type="submission" date="2016-10" db="EMBL/GenBank/DDBJ databases">
        <authorList>
            <person name="de Groot N.N."/>
        </authorList>
    </citation>
    <scope>NUCLEOTIDE SEQUENCE [LARGE SCALE GENOMIC DNA]</scope>
    <source>
        <strain evidence="8">E92,LMG 26720,CCM 7988</strain>
    </source>
</reference>
<evidence type="ECO:0000313" key="7">
    <source>
        <dbReference type="EMBL" id="SFQ15719.1"/>
    </source>
</evidence>